<dbReference type="InterPro" id="IPR013761">
    <property type="entry name" value="SAM/pointed_sf"/>
</dbReference>
<comment type="caution">
    <text evidence="2">The sequence shown here is derived from an EMBL/GenBank/DDBJ whole genome shotgun (WGS) entry which is preliminary data.</text>
</comment>
<accession>A0A7J7JFM5</accession>
<organism evidence="2 3">
    <name type="scientific">Bugula neritina</name>
    <name type="common">Brown bryozoan</name>
    <name type="synonym">Sertularia neritina</name>
    <dbReference type="NCBI Taxonomy" id="10212"/>
    <lineage>
        <taxon>Eukaryota</taxon>
        <taxon>Metazoa</taxon>
        <taxon>Spiralia</taxon>
        <taxon>Lophotrochozoa</taxon>
        <taxon>Bryozoa</taxon>
        <taxon>Gymnolaemata</taxon>
        <taxon>Cheilostomatida</taxon>
        <taxon>Flustrina</taxon>
        <taxon>Buguloidea</taxon>
        <taxon>Bugulidae</taxon>
        <taxon>Bugula</taxon>
    </lineage>
</organism>
<reference evidence="2" key="1">
    <citation type="submission" date="2020-06" db="EMBL/GenBank/DDBJ databases">
        <title>Draft genome of Bugula neritina, a colonial animal packing powerful symbionts and potential medicines.</title>
        <authorList>
            <person name="Rayko M."/>
        </authorList>
    </citation>
    <scope>NUCLEOTIDE SEQUENCE [LARGE SCALE GENOMIC DNA]</scope>
    <source>
        <strain evidence="2">Kwan_BN1</strain>
    </source>
</reference>
<evidence type="ECO:0000313" key="2">
    <source>
        <dbReference type="EMBL" id="KAF6024434.1"/>
    </source>
</evidence>
<dbReference type="InterPro" id="IPR035897">
    <property type="entry name" value="Toll_tir_struct_dom_sf"/>
</dbReference>
<sequence>MESIPEANGVITVNIANSFGVNRAHDKNKSSKSSIKFGSTTKGIEVPPEQAIQMIEKSSKPLKKIKKGIFISYSPDAGFKERAFVSDLVRQLKENNMADDIWFDKDESCMDSPIWFSQRMEAAEKCQAAILVLSDTYFTCPVSVYEARTLYIRQETDQQSVTVFSILYSELVKTEIPAHYHQKLLPDTVDLTLPALRKLSVAEKTSVVLSSVMENLEKFAVINTPPSTIDDVEPQFNGEYKEKKICQWTVSNLQEWLHSLGVKEFYRQSLAERMVDGFLLMSMTDDDMVNHLGIDSRIVRKKIMQHILVYLEKEQKLADSWHLRARSVRAKPATLYLIYDPADVRLAQTFKTDLGKKGFQVIHHQKLGQSKEEFLHLNGPFMATCSHILLVLTEHATNSPFVYHEMLFADWLGKKILVACFKNDWGNLRPSMKSVIGECLAVDFERKLYSDGMDVLEHHLKPVRTLPGVVLEQSFLNKMSEGLRPLAQIASANTDLVALHHSRGEASPHIFISFQWDMHSKVEDMKIMFQNNGIECWADTGAHMRGRSSLSTRSSTSHSSASHDSQHNLQSIILRNMKAASLVICCITPKYIQSDNCQNDLKLAESLEKPIIALLLRFCSWPPDGASQGTKKTLSKCVDVIEMYNDKLYKQNLARVLERVRRAMAVL</sequence>
<dbReference type="PANTHER" id="PTHR47508:SF2">
    <property type="entry name" value="TIR DOMAIN-CONTAINING PROTEIN"/>
    <property type="match status" value="1"/>
</dbReference>
<dbReference type="GO" id="GO:0007165">
    <property type="term" value="P:signal transduction"/>
    <property type="evidence" value="ECO:0007669"/>
    <property type="project" value="InterPro"/>
</dbReference>
<dbReference type="Gene3D" id="3.40.50.10140">
    <property type="entry name" value="Toll/interleukin-1 receptor homology (TIR) domain"/>
    <property type="match status" value="2"/>
</dbReference>
<feature type="domain" description="SAM" evidence="1">
    <location>
        <begin position="248"/>
        <end position="313"/>
    </location>
</feature>
<dbReference type="EMBL" id="VXIV02002581">
    <property type="protein sequence ID" value="KAF6024434.1"/>
    <property type="molecule type" value="Genomic_DNA"/>
</dbReference>
<gene>
    <name evidence="2" type="ORF">EB796_017252</name>
</gene>
<evidence type="ECO:0000313" key="3">
    <source>
        <dbReference type="Proteomes" id="UP000593567"/>
    </source>
</evidence>
<dbReference type="SUPFAM" id="SSF52200">
    <property type="entry name" value="Toll/Interleukin receptor TIR domain"/>
    <property type="match status" value="2"/>
</dbReference>
<dbReference type="Proteomes" id="UP000593567">
    <property type="component" value="Unassembled WGS sequence"/>
</dbReference>
<dbReference type="Pfam" id="PF13676">
    <property type="entry name" value="TIR_2"/>
    <property type="match status" value="2"/>
</dbReference>
<protein>
    <recommendedName>
        <fullName evidence="1">SAM domain-containing protein</fullName>
    </recommendedName>
</protein>
<dbReference type="AlphaFoldDB" id="A0A7J7JFM5"/>
<keyword evidence="3" id="KW-1185">Reference proteome</keyword>
<dbReference type="PANTHER" id="PTHR47508">
    <property type="entry name" value="SAM DOMAIN-CONTAINING PROTEIN-RELATED"/>
    <property type="match status" value="1"/>
</dbReference>
<dbReference type="SMART" id="SM00454">
    <property type="entry name" value="SAM"/>
    <property type="match status" value="1"/>
</dbReference>
<evidence type="ECO:0000259" key="1">
    <source>
        <dbReference type="PROSITE" id="PS50105"/>
    </source>
</evidence>
<dbReference type="Gene3D" id="1.10.150.50">
    <property type="entry name" value="Transcription Factor, Ets-1"/>
    <property type="match status" value="1"/>
</dbReference>
<dbReference type="OrthoDB" id="6078042at2759"/>
<dbReference type="InterPro" id="IPR000157">
    <property type="entry name" value="TIR_dom"/>
</dbReference>
<dbReference type="PROSITE" id="PS50105">
    <property type="entry name" value="SAM_DOMAIN"/>
    <property type="match status" value="1"/>
</dbReference>
<dbReference type="SUPFAM" id="SSF47769">
    <property type="entry name" value="SAM/Pointed domain"/>
    <property type="match status" value="1"/>
</dbReference>
<proteinExistence type="predicted"/>
<dbReference type="InterPro" id="IPR001660">
    <property type="entry name" value="SAM"/>
</dbReference>
<name>A0A7J7JFM5_BUGNE</name>
<dbReference type="Pfam" id="PF07647">
    <property type="entry name" value="SAM_2"/>
    <property type="match status" value="1"/>
</dbReference>